<keyword evidence="3" id="KW-1185">Reference proteome</keyword>
<reference evidence="2 3" key="1">
    <citation type="submission" date="2012-09" db="EMBL/GenBank/DDBJ databases">
        <title>Draft Genome Sequences of 6 Strains from Genus Thauera.</title>
        <authorList>
            <person name="Liu B."/>
            <person name="Shapleigh J.P."/>
            <person name="Frostegard A.H."/>
        </authorList>
    </citation>
    <scope>NUCLEOTIDE SEQUENCE [LARGE SCALE GENOMIC DNA]</scope>
    <source>
        <strain evidence="2 3">B4P</strain>
    </source>
</reference>
<comment type="caution">
    <text evidence="2">The sequence shown here is derived from an EMBL/GenBank/DDBJ whole genome shotgun (WGS) entry which is preliminary data.</text>
</comment>
<organism evidence="2 3">
    <name type="scientific">Thauera phenylacetica B4P</name>
    <dbReference type="NCBI Taxonomy" id="1234382"/>
    <lineage>
        <taxon>Bacteria</taxon>
        <taxon>Pseudomonadati</taxon>
        <taxon>Pseudomonadota</taxon>
        <taxon>Betaproteobacteria</taxon>
        <taxon>Rhodocyclales</taxon>
        <taxon>Zoogloeaceae</taxon>
        <taxon>Thauera</taxon>
    </lineage>
</organism>
<protein>
    <submittedName>
        <fullName evidence="2">Uncharacterized protein</fullName>
    </submittedName>
</protein>
<accession>N6ZMN4</accession>
<sequence length="129" mass="13959">MSATTGGLKSKLRETLKQEDAALAERGRAVAKPDAEKRADAPALDTAPPGEADRLDKHEKVERDSFSMPAREHKRIKALREALGKEGVLVSKSELLRAGLALLAARDTGEIARLVAALPTVEKGKRKKR</sequence>
<evidence type="ECO:0000313" key="3">
    <source>
        <dbReference type="Proteomes" id="UP000013047"/>
    </source>
</evidence>
<gene>
    <name evidence="2" type="ORF">C667_17166</name>
</gene>
<name>N6ZMN4_9RHOO</name>
<dbReference type="AlphaFoldDB" id="N6ZMN4"/>
<evidence type="ECO:0000256" key="1">
    <source>
        <dbReference type="SAM" id="MobiDB-lite"/>
    </source>
</evidence>
<evidence type="ECO:0000313" key="2">
    <source>
        <dbReference type="EMBL" id="ENO95797.1"/>
    </source>
</evidence>
<feature type="compositionally biased region" description="Basic and acidic residues" evidence="1">
    <location>
        <begin position="51"/>
        <end position="65"/>
    </location>
</feature>
<feature type="region of interest" description="Disordered" evidence="1">
    <location>
        <begin position="1"/>
        <end position="72"/>
    </location>
</feature>
<dbReference type="OrthoDB" id="9182647at2"/>
<proteinExistence type="predicted"/>
<dbReference type="RefSeq" id="WP_004370995.1">
    <property type="nucleotide sequence ID" value="NZ_AMXF01000170.1"/>
</dbReference>
<feature type="compositionally biased region" description="Basic and acidic residues" evidence="1">
    <location>
        <begin position="11"/>
        <end position="40"/>
    </location>
</feature>
<dbReference type="EMBL" id="AMXF01000170">
    <property type="protein sequence ID" value="ENO95797.1"/>
    <property type="molecule type" value="Genomic_DNA"/>
</dbReference>
<dbReference type="Proteomes" id="UP000013047">
    <property type="component" value="Unassembled WGS sequence"/>
</dbReference>